<dbReference type="InterPro" id="IPR018934">
    <property type="entry name" value="RIO_dom"/>
</dbReference>
<gene>
    <name evidence="10" type="ORF">GSI_03499</name>
</gene>
<dbReference type="EC" id="2.7.11.1" evidence="1"/>
<keyword evidence="3" id="KW-0808">Transferase</keyword>
<keyword evidence="4" id="KW-0547">Nucleotide-binding</keyword>
<dbReference type="PANTHER" id="PTHR37171:SF1">
    <property type="entry name" value="SERINE_THREONINE-PROTEIN KINASE YRZF-RELATED"/>
    <property type="match status" value="1"/>
</dbReference>
<dbReference type="Gene3D" id="1.10.510.10">
    <property type="entry name" value="Transferase(Phosphotransferase) domain 1"/>
    <property type="match status" value="1"/>
</dbReference>
<dbReference type="PANTHER" id="PTHR37171">
    <property type="entry name" value="SERINE/THREONINE-PROTEIN KINASE YRZF-RELATED"/>
    <property type="match status" value="1"/>
</dbReference>
<dbReference type="AlphaFoldDB" id="A0A2G8SMB6"/>
<dbReference type="SUPFAM" id="SSF56112">
    <property type="entry name" value="Protein kinase-like (PK-like)"/>
    <property type="match status" value="1"/>
</dbReference>
<dbReference type="InterPro" id="IPR052396">
    <property type="entry name" value="Meiotic_Drive_Suppr_Kinase"/>
</dbReference>
<reference evidence="10 11" key="1">
    <citation type="journal article" date="2015" name="Sci. Rep.">
        <title>Chromosome-level genome map provides insights into diverse defense mechanisms in the medicinal fungus Ganoderma sinense.</title>
        <authorList>
            <person name="Zhu Y."/>
            <person name="Xu J."/>
            <person name="Sun C."/>
            <person name="Zhou S."/>
            <person name="Xu H."/>
            <person name="Nelson D.R."/>
            <person name="Qian J."/>
            <person name="Song J."/>
            <person name="Luo H."/>
            <person name="Xiang L."/>
            <person name="Li Y."/>
            <person name="Xu Z."/>
            <person name="Ji A."/>
            <person name="Wang L."/>
            <person name="Lu S."/>
            <person name="Hayward A."/>
            <person name="Sun W."/>
            <person name="Li X."/>
            <person name="Schwartz D.C."/>
            <person name="Wang Y."/>
            <person name="Chen S."/>
        </authorList>
    </citation>
    <scope>NUCLEOTIDE SEQUENCE [LARGE SCALE GENOMIC DNA]</scope>
    <source>
        <strain evidence="10 11">ZZ0214-1</strain>
    </source>
</reference>
<dbReference type="GO" id="GO:0005524">
    <property type="term" value="F:ATP binding"/>
    <property type="evidence" value="ECO:0007669"/>
    <property type="project" value="UniProtKB-KW"/>
</dbReference>
<evidence type="ECO:0000256" key="1">
    <source>
        <dbReference type="ARBA" id="ARBA00012513"/>
    </source>
</evidence>
<evidence type="ECO:0000256" key="6">
    <source>
        <dbReference type="ARBA" id="ARBA00022840"/>
    </source>
</evidence>
<dbReference type="GO" id="GO:0004674">
    <property type="term" value="F:protein serine/threonine kinase activity"/>
    <property type="evidence" value="ECO:0007669"/>
    <property type="project" value="UniProtKB-KW"/>
</dbReference>
<evidence type="ECO:0000256" key="5">
    <source>
        <dbReference type="ARBA" id="ARBA00022777"/>
    </source>
</evidence>
<evidence type="ECO:0000313" key="10">
    <source>
        <dbReference type="EMBL" id="PIL34718.1"/>
    </source>
</evidence>
<accession>A0A2G8SMB6</accession>
<evidence type="ECO:0000256" key="3">
    <source>
        <dbReference type="ARBA" id="ARBA00022679"/>
    </source>
</evidence>
<organism evidence="10 11">
    <name type="scientific">Ganoderma sinense ZZ0214-1</name>
    <dbReference type="NCBI Taxonomy" id="1077348"/>
    <lineage>
        <taxon>Eukaryota</taxon>
        <taxon>Fungi</taxon>
        <taxon>Dikarya</taxon>
        <taxon>Basidiomycota</taxon>
        <taxon>Agaricomycotina</taxon>
        <taxon>Agaricomycetes</taxon>
        <taxon>Polyporales</taxon>
        <taxon>Polyporaceae</taxon>
        <taxon>Ganoderma</taxon>
    </lineage>
</organism>
<evidence type="ECO:0000313" key="11">
    <source>
        <dbReference type="Proteomes" id="UP000230002"/>
    </source>
</evidence>
<keyword evidence="2" id="KW-0723">Serine/threonine-protein kinase</keyword>
<name>A0A2G8SMB6_9APHY</name>
<dbReference type="EMBL" id="AYKW01000005">
    <property type="protein sequence ID" value="PIL34718.1"/>
    <property type="molecule type" value="Genomic_DNA"/>
</dbReference>
<comment type="caution">
    <text evidence="10">The sequence shown here is derived from an EMBL/GenBank/DDBJ whole genome shotgun (WGS) entry which is preliminary data.</text>
</comment>
<proteinExistence type="predicted"/>
<dbReference type="Pfam" id="PF01163">
    <property type="entry name" value="RIO1"/>
    <property type="match status" value="1"/>
</dbReference>
<comment type="catalytic activity">
    <reaction evidence="7">
        <text>L-threonyl-[protein] + ATP = O-phospho-L-threonyl-[protein] + ADP + H(+)</text>
        <dbReference type="Rhea" id="RHEA:46608"/>
        <dbReference type="Rhea" id="RHEA-COMP:11060"/>
        <dbReference type="Rhea" id="RHEA-COMP:11605"/>
        <dbReference type="ChEBI" id="CHEBI:15378"/>
        <dbReference type="ChEBI" id="CHEBI:30013"/>
        <dbReference type="ChEBI" id="CHEBI:30616"/>
        <dbReference type="ChEBI" id="CHEBI:61977"/>
        <dbReference type="ChEBI" id="CHEBI:456216"/>
        <dbReference type="EC" id="2.7.11.1"/>
    </reaction>
</comment>
<evidence type="ECO:0000256" key="8">
    <source>
        <dbReference type="ARBA" id="ARBA00048679"/>
    </source>
</evidence>
<evidence type="ECO:0000256" key="4">
    <source>
        <dbReference type="ARBA" id="ARBA00022741"/>
    </source>
</evidence>
<comment type="catalytic activity">
    <reaction evidence="8">
        <text>L-seryl-[protein] + ATP = O-phospho-L-seryl-[protein] + ADP + H(+)</text>
        <dbReference type="Rhea" id="RHEA:17989"/>
        <dbReference type="Rhea" id="RHEA-COMP:9863"/>
        <dbReference type="Rhea" id="RHEA-COMP:11604"/>
        <dbReference type="ChEBI" id="CHEBI:15378"/>
        <dbReference type="ChEBI" id="CHEBI:29999"/>
        <dbReference type="ChEBI" id="CHEBI:30616"/>
        <dbReference type="ChEBI" id="CHEBI:83421"/>
        <dbReference type="ChEBI" id="CHEBI:456216"/>
        <dbReference type="EC" id="2.7.11.1"/>
    </reaction>
</comment>
<feature type="domain" description="RIO-type" evidence="9">
    <location>
        <begin position="158"/>
        <end position="234"/>
    </location>
</feature>
<sequence length="275" mass="31325">MEASPMFFPGREVTIQTQAPERTLTLTIDRPFAPFTKAVVLVARSPELGPDPVVVKIYDPRFLDERLIDVEYHPARPWSLELERAVDAIWDEPFHRRFLHDDPDDPKAPEVIAAQWEKYFRMLSTDCFESECKAYDRLRFLQGSAIPRLLLTGTVLPPDERAMQLSAVVMEYIPDAVSLCDVPPDVVTPELCATLLQVVDSFAELGVVHGDINWNNVLFTPRERPTRVVVIDFACGAVRGEDQDDDAWQENLVWGNDSWCMRRMLEKRGISVPSV</sequence>
<evidence type="ECO:0000256" key="7">
    <source>
        <dbReference type="ARBA" id="ARBA00047899"/>
    </source>
</evidence>
<keyword evidence="6" id="KW-0067">ATP-binding</keyword>
<evidence type="ECO:0000256" key="2">
    <source>
        <dbReference type="ARBA" id="ARBA00022527"/>
    </source>
</evidence>
<dbReference type="Proteomes" id="UP000230002">
    <property type="component" value="Unassembled WGS sequence"/>
</dbReference>
<protein>
    <recommendedName>
        <fullName evidence="1">non-specific serine/threonine protein kinase</fullName>
        <ecNumber evidence="1">2.7.11.1</ecNumber>
    </recommendedName>
</protein>
<dbReference type="OrthoDB" id="2734608at2759"/>
<keyword evidence="11" id="KW-1185">Reference proteome</keyword>
<evidence type="ECO:0000259" key="9">
    <source>
        <dbReference type="Pfam" id="PF01163"/>
    </source>
</evidence>
<dbReference type="InterPro" id="IPR011009">
    <property type="entry name" value="Kinase-like_dom_sf"/>
</dbReference>
<keyword evidence="5" id="KW-0418">Kinase</keyword>